<reference evidence="1" key="1">
    <citation type="journal article" date="2021" name="New Phytol.">
        <title>Evolutionary innovations through gain and loss of genes in the ectomycorrhizal Boletales.</title>
        <authorList>
            <person name="Wu G."/>
            <person name="Miyauchi S."/>
            <person name="Morin E."/>
            <person name="Kuo A."/>
            <person name="Drula E."/>
            <person name="Varga T."/>
            <person name="Kohler A."/>
            <person name="Feng B."/>
            <person name="Cao Y."/>
            <person name="Lipzen A."/>
            <person name="Daum C."/>
            <person name="Hundley H."/>
            <person name="Pangilinan J."/>
            <person name="Johnson J."/>
            <person name="Barry K."/>
            <person name="LaButti K."/>
            <person name="Ng V."/>
            <person name="Ahrendt S."/>
            <person name="Min B."/>
            <person name="Choi I.G."/>
            <person name="Park H."/>
            <person name="Plett J.M."/>
            <person name="Magnuson J."/>
            <person name="Spatafora J.W."/>
            <person name="Nagy L.G."/>
            <person name="Henrissat B."/>
            <person name="Grigoriev I.V."/>
            <person name="Yang Z.L."/>
            <person name="Xu J."/>
            <person name="Martin F.M."/>
        </authorList>
    </citation>
    <scope>NUCLEOTIDE SEQUENCE</scope>
    <source>
        <strain evidence="1">KUC20120723A-06</strain>
    </source>
</reference>
<protein>
    <submittedName>
        <fullName evidence="1">Uncharacterized protein</fullName>
    </submittedName>
</protein>
<evidence type="ECO:0000313" key="1">
    <source>
        <dbReference type="EMBL" id="KAH7923603.1"/>
    </source>
</evidence>
<accession>A0ACB8BGD9</accession>
<name>A0ACB8BGD9_9AGAM</name>
<gene>
    <name evidence="1" type="ORF">BV22DRAFT_1130549</name>
</gene>
<evidence type="ECO:0000313" key="2">
    <source>
        <dbReference type="Proteomes" id="UP000790709"/>
    </source>
</evidence>
<dbReference type="EMBL" id="MU266448">
    <property type="protein sequence ID" value="KAH7923603.1"/>
    <property type="molecule type" value="Genomic_DNA"/>
</dbReference>
<proteinExistence type="predicted"/>
<comment type="caution">
    <text evidence="1">The sequence shown here is derived from an EMBL/GenBank/DDBJ whole genome shotgun (WGS) entry which is preliminary data.</text>
</comment>
<dbReference type="Proteomes" id="UP000790709">
    <property type="component" value="Unassembled WGS sequence"/>
</dbReference>
<keyword evidence="2" id="KW-1185">Reference proteome</keyword>
<sequence>MIRPARTYLAPLMTSLNAPGFSTPLVSMSRVEEAVNQGEHSLPRGLDTTYAYAPIFVCRALLVYQPPIYQPVYHPQSITSTLHLIYHPSRQSRPLPICRSPSPRLSPPLSMETPLLSPSRPQPSPARPSPLGGGAGRNSSSHTPPRSSASPPTSPPSAPPLPTLQAPETLTQPPPSAFMPPQLAAGFHGACAAILAGEGEMTRFDTVDGDGDHSLRFLCIHSLVSIDRRTNAPPPAPNSIRDLLHSAGQRRCASPPLPRPHSAHTPPRALGPAWSSTRSCHHSHSDASTFVLSVFVASSTGHAEPGTGWACVKHTSDCTAVKKASGIPGRNFHRRPKYSVVVSAGERTWKAKQCRGKVPEWNQTFNLNVDDSVILLVAVIDRVGTRSSSLRGEVTVATNGICNSTGNTFQLQKKVVSPQRLSYLANESRWRELSRSHPKTQLPTYVQAVEPAVSSQEVPAVDKPVSSQGAIAGPPAGLSPSASVEHPAKSGEEVMVAVDEADHSVSGLTTPRVIESVPSITGDVNAIEDVTGSSGSPWSSDTSKKYWWIDTIVQVYPWAALAWSALSVIPKTICAQMNHDQKVQQLGMNAGFEGVAERTLKYSISTAADSAIEQYNAAPKELKEKFKSRSELVALRIFDVIRRGVVELSTLSQDIKRPGCKIFLEQTSLASAAISTASVYQLLARSFFPTSSEKRALWLHGVAGTGKSTVPNTVAARFATAGRRGANFRFSRNVDGRNGPATFKDHILAVVKKYPKMAQFPPQEQLQKYIIGLMTRTVSSGPVVIVINALDECGRRAGPRYEVKYRSLLEPGCLSKSTDGVHGTASDVLNYIAVRILEVANRHRRLSDSLKHEMKAELSLHDVRKKHAALLIVNCPPDPHIRADNQPDTRCGETTQGIEAGLRVGAEEAEVLVDALDVLA</sequence>
<organism evidence="1 2">
    <name type="scientific">Leucogyrophana mollusca</name>
    <dbReference type="NCBI Taxonomy" id="85980"/>
    <lineage>
        <taxon>Eukaryota</taxon>
        <taxon>Fungi</taxon>
        <taxon>Dikarya</taxon>
        <taxon>Basidiomycota</taxon>
        <taxon>Agaricomycotina</taxon>
        <taxon>Agaricomycetes</taxon>
        <taxon>Agaricomycetidae</taxon>
        <taxon>Boletales</taxon>
        <taxon>Boletales incertae sedis</taxon>
        <taxon>Leucogyrophana</taxon>
    </lineage>
</organism>